<dbReference type="SUPFAM" id="SSF57850">
    <property type="entry name" value="RING/U-box"/>
    <property type="match status" value="1"/>
</dbReference>
<dbReference type="AlphaFoldDB" id="A0A4U5NDD7"/>
<feature type="region of interest" description="Disordered" evidence="5">
    <location>
        <begin position="610"/>
        <end position="635"/>
    </location>
</feature>
<dbReference type="GO" id="GO:0008270">
    <property type="term" value="F:zinc ion binding"/>
    <property type="evidence" value="ECO:0007669"/>
    <property type="project" value="UniProtKB-KW"/>
</dbReference>
<name>A0A4U5NDD7_STECR</name>
<dbReference type="Gene3D" id="1.25.40.20">
    <property type="entry name" value="Ankyrin repeat-containing domain"/>
    <property type="match status" value="2"/>
</dbReference>
<dbReference type="Proteomes" id="UP000298663">
    <property type="component" value="Unassembled WGS sequence"/>
</dbReference>
<protein>
    <recommendedName>
        <fullName evidence="6">RING-type domain-containing protein</fullName>
    </recommendedName>
</protein>
<feature type="domain" description="RING-type" evidence="6">
    <location>
        <begin position="653"/>
        <end position="689"/>
    </location>
</feature>
<evidence type="ECO:0000256" key="1">
    <source>
        <dbReference type="ARBA" id="ARBA00022771"/>
    </source>
</evidence>
<reference evidence="7 8" key="2">
    <citation type="journal article" date="2019" name="G3 (Bethesda)">
        <title>Hybrid Assembly of the Genome of the Entomopathogenic Nematode Steinernema carpocapsae Identifies the X-Chromosome.</title>
        <authorList>
            <person name="Serra L."/>
            <person name="Macchietto M."/>
            <person name="Macias-Munoz A."/>
            <person name="McGill C.J."/>
            <person name="Rodriguez I.M."/>
            <person name="Rodriguez B."/>
            <person name="Murad R."/>
            <person name="Mortazavi A."/>
        </authorList>
    </citation>
    <scope>NUCLEOTIDE SEQUENCE [LARGE SCALE GENOMIC DNA]</scope>
    <source>
        <strain evidence="7 8">ALL</strain>
    </source>
</reference>
<dbReference type="InterPro" id="IPR013083">
    <property type="entry name" value="Znf_RING/FYVE/PHD"/>
</dbReference>
<dbReference type="GO" id="GO:0005737">
    <property type="term" value="C:cytoplasm"/>
    <property type="evidence" value="ECO:0007669"/>
    <property type="project" value="TreeGrafter"/>
</dbReference>
<dbReference type="OrthoDB" id="4034597at2759"/>
<keyword evidence="3" id="KW-0040">ANK repeat</keyword>
<dbReference type="GO" id="GO:0016567">
    <property type="term" value="P:protein ubiquitination"/>
    <property type="evidence" value="ECO:0007669"/>
    <property type="project" value="TreeGrafter"/>
</dbReference>
<dbReference type="PANTHER" id="PTHR24202">
    <property type="entry name" value="E3 UBIQUITIN-PROTEIN LIGASE MIB2"/>
    <property type="match status" value="1"/>
</dbReference>
<keyword evidence="1 4" id="KW-0863">Zinc-finger</keyword>
<dbReference type="SUPFAM" id="SSF48403">
    <property type="entry name" value="Ankyrin repeat"/>
    <property type="match status" value="2"/>
</dbReference>
<evidence type="ECO:0000256" key="5">
    <source>
        <dbReference type="SAM" id="MobiDB-lite"/>
    </source>
</evidence>
<dbReference type="SMART" id="SM00184">
    <property type="entry name" value="RING"/>
    <property type="match status" value="2"/>
</dbReference>
<dbReference type="Gene3D" id="3.30.40.10">
    <property type="entry name" value="Zinc/RING finger domain, C3HC4 (zinc finger)"/>
    <property type="match status" value="2"/>
</dbReference>
<keyword evidence="8" id="KW-1185">Reference proteome</keyword>
<dbReference type="SMART" id="SM00248">
    <property type="entry name" value="ANK"/>
    <property type="match status" value="6"/>
</dbReference>
<gene>
    <name evidence="7" type="ORF">L596_014668</name>
</gene>
<evidence type="ECO:0000256" key="2">
    <source>
        <dbReference type="ARBA" id="ARBA00022833"/>
    </source>
</evidence>
<dbReference type="EMBL" id="AZBU02000004">
    <property type="protein sequence ID" value="TKR80620.1"/>
    <property type="molecule type" value="Genomic_DNA"/>
</dbReference>
<dbReference type="InterPro" id="IPR001841">
    <property type="entry name" value="Znf_RING"/>
</dbReference>
<accession>A0A4U5NDD7</accession>
<comment type="caution">
    <text evidence="7">The sequence shown here is derived from an EMBL/GenBank/DDBJ whole genome shotgun (WGS) entry which is preliminary data.</text>
</comment>
<dbReference type="InterPro" id="IPR036770">
    <property type="entry name" value="Ankyrin_rpt-contain_sf"/>
</dbReference>
<reference evidence="7 8" key="1">
    <citation type="journal article" date="2015" name="Genome Biol.">
        <title>Comparative genomics of Steinernema reveals deeply conserved gene regulatory networks.</title>
        <authorList>
            <person name="Dillman A.R."/>
            <person name="Macchietto M."/>
            <person name="Porter C.F."/>
            <person name="Rogers A."/>
            <person name="Williams B."/>
            <person name="Antoshechkin I."/>
            <person name="Lee M.M."/>
            <person name="Goodwin Z."/>
            <person name="Lu X."/>
            <person name="Lewis E.E."/>
            <person name="Goodrich-Blair H."/>
            <person name="Stock S.P."/>
            <person name="Adams B.J."/>
            <person name="Sternberg P.W."/>
            <person name="Mortazavi A."/>
        </authorList>
    </citation>
    <scope>NUCLEOTIDE SEQUENCE [LARGE SCALE GENOMIC DNA]</scope>
    <source>
        <strain evidence="7 8">ALL</strain>
    </source>
</reference>
<evidence type="ECO:0000313" key="8">
    <source>
        <dbReference type="Proteomes" id="UP000298663"/>
    </source>
</evidence>
<evidence type="ECO:0000313" key="7">
    <source>
        <dbReference type="EMBL" id="TKR80620.1"/>
    </source>
</evidence>
<evidence type="ECO:0000256" key="4">
    <source>
        <dbReference type="PROSITE-ProRule" id="PRU00175"/>
    </source>
</evidence>
<dbReference type="Pfam" id="PF13920">
    <property type="entry name" value="zf-C3HC4_3"/>
    <property type="match status" value="2"/>
</dbReference>
<dbReference type="STRING" id="34508.A0A4U5NDD7"/>
<dbReference type="PANTHER" id="PTHR24202:SF4">
    <property type="entry name" value="E3 UBIQUITIN-PROTEIN LIGASE MIB2-RELATED"/>
    <property type="match status" value="1"/>
</dbReference>
<dbReference type="InterPro" id="IPR002110">
    <property type="entry name" value="Ankyrin_rpt"/>
</dbReference>
<proteinExistence type="predicted"/>
<evidence type="ECO:0000259" key="6">
    <source>
        <dbReference type="PROSITE" id="PS50089"/>
    </source>
</evidence>
<dbReference type="PROSITE" id="PS50089">
    <property type="entry name" value="ZF_RING_2"/>
    <property type="match status" value="1"/>
</dbReference>
<dbReference type="PROSITE" id="PS50088">
    <property type="entry name" value="ANK_REPEAT"/>
    <property type="match status" value="1"/>
</dbReference>
<sequence>MSKAAEEGEIEKFGEGECVLFTRQHEDHLTSRPGGFLSQFWEKFGLVTKVGDAGDVVRCAFFVSSGESVKKVGLKLNVRALQKATRIGFADESRAMFVRKGEIPEAVTIHTSQNPDELEVVKENGSRFHWSYADPNEGVVVPVYEQLGEAFKPLEAANQPNAIIEALEMQHSGRFVKMKPVMKNHIDQINKVSDGRTPLLFALENEMWQAARTLVSHGALASIKNPGGNNAYHLAVLANHSSLITEFSKKNLCGVNAKNAVGQRPFHVAIEKSYINCINALIACPLTDLNGRDAVGDTPLHLLVRKEPTKHVLAALERVLGDSSVDYAKRNREDVSMFEEAILCGHEKLVDLICRMAPGVLLLPDAEGNFPIHLTTREGKCQILHTILNYNIDAALSLNARAQTPLHLAVAKWGDDIQNHVDRLACIQNLVDMKLDLNLCDDNGETIGHYLGREAAKTDPPKDEVLKLLRRDEMWRSNVRLVDFAQAIWPHFHVAAFCYLVLMGLDLFAKDKKGFAVIDFFNNQPKLCALMEEYASKRSLQKAAAATSSDSNTCSRSCGGQKSNVRFIPCGHVVMCSDCALGTKLMRCSKCYSKITKAFRIDDGFEIPLNGPKTPIDQEDKESVAESGTPEDLKKRKKMLQEQLERLKAMITCRICEKRRVDTVLVQCGHVTCSNCSAPESLKKCHICSADIEKRVHMYR</sequence>
<organism evidence="7 8">
    <name type="scientific">Steinernema carpocapsae</name>
    <name type="common">Entomopathogenic nematode</name>
    <dbReference type="NCBI Taxonomy" id="34508"/>
    <lineage>
        <taxon>Eukaryota</taxon>
        <taxon>Metazoa</taxon>
        <taxon>Ecdysozoa</taxon>
        <taxon>Nematoda</taxon>
        <taxon>Chromadorea</taxon>
        <taxon>Rhabditida</taxon>
        <taxon>Tylenchina</taxon>
        <taxon>Panagrolaimomorpha</taxon>
        <taxon>Strongyloidoidea</taxon>
        <taxon>Steinernematidae</taxon>
        <taxon>Steinernema</taxon>
    </lineage>
</organism>
<keyword evidence="2" id="KW-0862">Zinc</keyword>
<evidence type="ECO:0000256" key="3">
    <source>
        <dbReference type="PROSITE-ProRule" id="PRU00023"/>
    </source>
</evidence>
<keyword evidence="1 4" id="KW-0479">Metal-binding</keyword>
<feature type="repeat" description="ANK" evidence="3">
    <location>
        <begin position="194"/>
        <end position="226"/>
    </location>
</feature>